<protein>
    <submittedName>
        <fullName evidence="2">GNAT family N-acetyltransferase</fullName>
    </submittedName>
</protein>
<proteinExistence type="predicted"/>
<reference evidence="2 3" key="1">
    <citation type="submission" date="2019-12" db="EMBL/GenBank/DDBJ databases">
        <authorList>
            <person name="Li M."/>
        </authorList>
    </citation>
    <scope>NUCLEOTIDE SEQUENCE [LARGE SCALE GENOMIC DNA]</scope>
    <source>
        <strain evidence="2 3">GBMRC 2024</strain>
    </source>
</reference>
<gene>
    <name evidence="2" type="ORF">GR170_09375</name>
</gene>
<dbReference type="RefSeq" id="WP_160893989.1">
    <property type="nucleotide sequence ID" value="NZ_WUMU01000007.1"/>
</dbReference>
<comment type="caution">
    <text evidence="2">The sequence shown here is derived from an EMBL/GenBank/DDBJ whole genome shotgun (WGS) entry which is preliminary data.</text>
</comment>
<sequence>MRIRDEGPGDHKAIAEVTRAAFARARHSNGQEAAIIERLRASGALLLSLVVEEEGQIVAHAAFSAVRIGGRDLGWVGLGPISVTPARQGQGIGRTLLREGLHRLRLMGLRGCVVLGDPLYYARFGFARSEGLSLAGVPPEAFMQLRFSGPAPSGAVTYAAAFDPA</sequence>
<organism evidence="2 3">
    <name type="scientific">Pseudooceanicola albus</name>
    <dbReference type="NCBI Taxonomy" id="2692189"/>
    <lineage>
        <taxon>Bacteria</taxon>
        <taxon>Pseudomonadati</taxon>
        <taxon>Pseudomonadota</taxon>
        <taxon>Alphaproteobacteria</taxon>
        <taxon>Rhodobacterales</taxon>
        <taxon>Paracoccaceae</taxon>
        <taxon>Pseudooceanicola</taxon>
    </lineage>
</organism>
<dbReference type="GO" id="GO:0016747">
    <property type="term" value="F:acyltransferase activity, transferring groups other than amino-acyl groups"/>
    <property type="evidence" value="ECO:0007669"/>
    <property type="project" value="InterPro"/>
</dbReference>
<keyword evidence="3" id="KW-1185">Reference proteome</keyword>
<evidence type="ECO:0000313" key="2">
    <source>
        <dbReference type="EMBL" id="MXN18044.1"/>
    </source>
</evidence>
<dbReference type="AlphaFoldDB" id="A0A6L7G123"/>
<dbReference type="PROSITE" id="PS51186">
    <property type="entry name" value="GNAT"/>
    <property type="match status" value="1"/>
</dbReference>
<dbReference type="CDD" id="cd04301">
    <property type="entry name" value="NAT_SF"/>
    <property type="match status" value="1"/>
</dbReference>
<feature type="domain" description="N-acetyltransferase" evidence="1">
    <location>
        <begin position="1"/>
        <end position="148"/>
    </location>
</feature>
<keyword evidence="2" id="KW-0808">Transferase</keyword>
<dbReference type="Gene3D" id="3.40.630.30">
    <property type="match status" value="1"/>
</dbReference>
<dbReference type="InterPro" id="IPR000182">
    <property type="entry name" value="GNAT_dom"/>
</dbReference>
<evidence type="ECO:0000313" key="3">
    <source>
        <dbReference type="Proteomes" id="UP000477911"/>
    </source>
</evidence>
<dbReference type="EMBL" id="WUMU01000007">
    <property type="protein sequence ID" value="MXN18044.1"/>
    <property type="molecule type" value="Genomic_DNA"/>
</dbReference>
<evidence type="ECO:0000259" key="1">
    <source>
        <dbReference type="PROSITE" id="PS51186"/>
    </source>
</evidence>
<dbReference type="Proteomes" id="UP000477911">
    <property type="component" value="Unassembled WGS sequence"/>
</dbReference>
<accession>A0A6L7G123</accession>
<dbReference type="SUPFAM" id="SSF55729">
    <property type="entry name" value="Acyl-CoA N-acyltransferases (Nat)"/>
    <property type="match status" value="1"/>
</dbReference>
<name>A0A6L7G123_9RHOB</name>
<dbReference type="InterPro" id="IPR016181">
    <property type="entry name" value="Acyl_CoA_acyltransferase"/>
</dbReference>
<dbReference type="Pfam" id="PF13508">
    <property type="entry name" value="Acetyltransf_7"/>
    <property type="match status" value="1"/>
</dbReference>